<keyword evidence="2" id="KW-1185">Reference proteome</keyword>
<evidence type="ECO:0000313" key="1">
    <source>
        <dbReference type="EMBL" id="KAJ9654154.1"/>
    </source>
</evidence>
<accession>A0ACC3A1V6</accession>
<proteinExistence type="predicted"/>
<comment type="caution">
    <text evidence="1">The sequence shown here is derived from an EMBL/GenBank/DDBJ whole genome shotgun (WGS) entry which is preliminary data.</text>
</comment>
<name>A0ACC3A1V6_9EURO</name>
<protein>
    <submittedName>
        <fullName evidence="1">Uncharacterized protein</fullName>
    </submittedName>
</protein>
<dbReference type="Proteomes" id="UP001172386">
    <property type="component" value="Unassembled WGS sequence"/>
</dbReference>
<sequence length="605" mass="69413">MRLIEDSRAHLDLHDDLEAKPDLLDEVPFVGVDCVTVGKRVTRWGVQYLNRYGPPMTPWFVLSSRRHLSDNVTDDQLDDIGSQYNRVLDHPQRLHGSAGPRRKSWIITGVVWIFDEFDSPWDAVKMLSPDKFATMDSSPQMRDLAGTGSQPSRQMRRYSPPTWLRVRFNSPIASFIDPGHCRKISNTFQSWELASKVKGYGKVRATRGQWMVHRHAVIQAQRFMNWYSGAVSVRNHEGQTPISLQQTPEESPLPCCLLDLPEEVLLNIFSFLEETTTAVKDCIGGNAFKPHANVPRRMQNLLAAALESTQSTFHEEESLQYVWRYAGSLMLTCRQLYKLFEPKLQERALMRACQDALHGRHQELARLARSGCWENIRISELRLCFSHWDLDDTDPHDVNEALRRMTNLRQFRLICMGPRPDLFRIDPTCFVAHSELKTIWVPIENLIELPSATLNRLRDVTVDFCGQPHELPAMNRLQQLRVNVPSYYNQPLDLAQFTTLKDLHLNAKSLNTSTDMLSKSPESLESIRVTSMSCVPILATVASTVRRVRLENSFCEGQPPALPRLQKLEVAGTRGIEVWLNQLDKQIRILERNQNGVWSSWQTPL</sequence>
<organism evidence="1 2">
    <name type="scientific">Neophaeococcomyces mojaviensis</name>
    <dbReference type="NCBI Taxonomy" id="3383035"/>
    <lineage>
        <taxon>Eukaryota</taxon>
        <taxon>Fungi</taxon>
        <taxon>Dikarya</taxon>
        <taxon>Ascomycota</taxon>
        <taxon>Pezizomycotina</taxon>
        <taxon>Eurotiomycetes</taxon>
        <taxon>Chaetothyriomycetidae</taxon>
        <taxon>Chaetothyriales</taxon>
        <taxon>Chaetothyriales incertae sedis</taxon>
        <taxon>Neophaeococcomyces</taxon>
    </lineage>
</organism>
<evidence type="ECO:0000313" key="2">
    <source>
        <dbReference type="Proteomes" id="UP001172386"/>
    </source>
</evidence>
<gene>
    <name evidence="1" type="ORF">H2198_006773</name>
</gene>
<reference evidence="1" key="1">
    <citation type="submission" date="2022-10" db="EMBL/GenBank/DDBJ databases">
        <title>Culturing micro-colonial fungi from biological soil crusts in the Mojave desert and describing Neophaeococcomyces mojavensis, and introducing the new genera and species Taxawa tesnikishii.</title>
        <authorList>
            <person name="Kurbessoian T."/>
            <person name="Stajich J.E."/>
        </authorList>
    </citation>
    <scope>NUCLEOTIDE SEQUENCE</scope>
    <source>
        <strain evidence="1">JES_112</strain>
    </source>
</reference>
<dbReference type="EMBL" id="JAPDRQ010000130">
    <property type="protein sequence ID" value="KAJ9654154.1"/>
    <property type="molecule type" value="Genomic_DNA"/>
</dbReference>